<dbReference type="PANTHER" id="PTHR15431">
    <property type="entry name" value="FGFR1 ONCOGENE PARTNER/LISH DOMAIN-CONTAINING PROTEIN"/>
    <property type="match status" value="1"/>
</dbReference>
<comment type="similarity">
    <text evidence="4">Belongs to the CEP43 family.</text>
</comment>
<evidence type="ECO:0000313" key="14">
    <source>
        <dbReference type="EMBL" id="CAD2215651.1"/>
    </source>
</evidence>
<feature type="domain" description="FGFR1 oncogene partner (FOP) N-terminal dimerisation" evidence="13">
    <location>
        <begin position="57"/>
        <end position="115"/>
    </location>
</feature>
<keyword evidence="6" id="KW-0970">Cilium biogenesis/degradation</keyword>
<evidence type="ECO:0000256" key="5">
    <source>
        <dbReference type="ARBA" id="ARBA00022490"/>
    </source>
</evidence>
<evidence type="ECO:0000256" key="7">
    <source>
        <dbReference type="ARBA" id="ARBA00023212"/>
    </source>
</evidence>
<dbReference type="PANTHER" id="PTHR15431:SF4">
    <property type="entry name" value="PROTEIN TONNEAU 1B"/>
    <property type="match status" value="1"/>
</dbReference>
<dbReference type="AlphaFoldDB" id="S9VIF2"/>
<reference evidence="14 15" key="1">
    <citation type="submission" date="2020-08" db="EMBL/GenBank/DDBJ databases">
        <authorList>
            <person name="Newling K."/>
            <person name="Davey J."/>
            <person name="Forrester S."/>
        </authorList>
    </citation>
    <scope>NUCLEOTIDE SEQUENCE [LARGE SCALE GENOMIC DNA]</scope>
    <source>
        <strain evidence="15">Crithidia deanei Carvalho (ATCC PRA-265)</strain>
    </source>
</reference>
<organism evidence="14 15">
    <name type="scientific">Angomonas deanei</name>
    <dbReference type="NCBI Taxonomy" id="59799"/>
    <lineage>
        <taxon>Eukaryota</taxon>
        <taxon>Discoba</taxon>
        <taxon>Euglenozoa</taxon>
        <taxon>Kinetoplastea</taxon>
        <taxon>Metakinetoplastina</taxon>
        <taxon>Trypanosomatida</taxon>
        <taxon>Trypanosomatidae</taxon>
        <taxon>Strigomonadinae</taxon>
        <taxon>Angomonas</taxon>
    </lineage>
</organism>
<evidence type="ECO:0000256" key="6">
    <source>
        <dbReference type="ARBA" id="ARBA00022794"/>
    </source>
</evidence>
<dbReference type="GO" id="GO:0034451">
    <property type="term" value="C:centriolar satellite"/>
    <property type="evidence" value="ECO:0007669"/>
    <property type="project" value="UniProtKB-SubCell"/>
</dbReference>
<gene>
    <name evidence="14" type="ORF">ADEAN_000310600</name>
</gene>
<keyword evidence="5" id="KW-0963">Cytoplasm</keyword>
<protein>
    <recommendedName>
        <fullName evidence="10">Centrosomal protein 20</fullName>
    </recommendedName>
    <alternativeName>
        <fullName evidence="11">FGFR1OP N-terminal-like protein</fullName>
    </alternativeName>
    <alternativeName>
        <fullName evidence="12">LisH domain-containing protein FOPNL</fullName>
    </alternativeName>
</protein>
<comment type="function">
    <text evidence="9">Involved in the biogenesis of cilia. Required for the recruitment of PLK1 to centrosomes and S phase progression.</text>
</comment>
<name>S9VIF2_9TRYP</name>
<keyword evidence="7" id="KW-0206">Cytoskeleton</keyword>
<proteinExistence type="inferred from homology"/>
<evidence type="ECO:0000256" key="11">
    <source>
        <dbReference type="ARBA" id="ARBA00076755"/>
    </source>
</evidence>
<evidence type="ECO:0000256" key="3">
    <source>
        <dbReference type="ARBA" id="ARBA00004607"/>
    </source>
</evidence>
<evidence type="ECO:0000256" key="9">
    <source>
        <dbReference type="ARBA" id="ARBA00055043"/>
    </source>
</evidence>
<comment type="subcellular location">
    <subcellularLocation>
        <location evidence="1">Cytoplasm</location>
        <location evidence="1">Cytoskeleton</location>
        <location evidence="1">Cilium basal body</location>
    </subcellularLocation>
    <subcellularLocation>
        <location evidence="3">Cytoplasm</location>
        <location evidence="3">Cytoskeleton</location>
        <location evidence="3">Microtubule organizing center</location>
        <location evidence="3">Centrosome</location>
        <location evidence="3">Centriolar satellite</location>
    </subcellularLocation>
    <subcellularLocation>
        <location evidence="2">Cytoplasmic granule</location>
    </subcellularLocation>
</comment>
<evidence type="ECO:0000256" key="8">
    <source>
        <dbReference type="ARBA" id="ARBA00023273"/>
    </source>
</evidence>
<dbReference type="PROSITE" id="PS50896">
    <property type="entry name" value="LISH"/>
    <property type="match status" value="1"/>
</dbReference>
<evidence type="ECO:0000256" key="4">
    <source>
        <dbReference type="ARBA" id="ARBA00005385"/>
    </source>
</evidence>
<accession>S9VIF2</accession>
<evidence type="ECO:0000256" key="2">
    <source>
        <dbReference type="ARBA" id="ARBA00004463"/>
    </source>
</evidence>
<evidence type="ECO:0000313" key="15">
    <source>
        <dbReference type="Proteomes" id="UP000515908"/>
    </source>
</evidence>
<dbReference type="OrthoDB" id="5970631at2759"/>
<keyword evidence="8" id="KW-0966">Cell projection</keyword>
<dbReference type="Gene3D" id="1.20.960.40">
    <property type="match status" value="1"/>
</dbReference>
<dbReference type="EMBL" id="LR877149">
    <property type="protein sequence ID" value="CAD2215651.1"/>
    <property type="molecule type" value="Genomic_DNA"/>
</dbReference>
<dbReference type="VEuPathDB" id="TriTrypDB:ADEAN_000310600"/>
<dbReference type="Proteomes" id="UP000515908">
    <property type="component" value="Chromosome 05"/>
</dbReference>
<dbReference type="GO" id="GO:0034453">
    <property type="term" value="P:microtubule anchoring"/>
    <property type="evidence" value="ECO:0007669"/>
    <property type="project" value="InterPro"/>
</dbReference>
<dbReference type="GO" id="GO:0005929">
    <property type="term" value="C:cilium"/>
    <property type="evidence" value="ECO:0007669"/>
    <property type="project" value="UniProtKB-ARBA"/>
</dbReference>
<evidence type="ECO:0000256" key="12">
    <source>
        <dbReference type="ARBA" id="ARBA00081996"/>
    </source>
</evidence>
<evidence type="ECO:0000256" key="1">
    <source>
        <dbReference type="ARBA" id="ARBA00004120"/>
    </source>
</evidence>
<keyword evidence="15" id="KW-1185">Reference proteome</keyword>
<dbReference type="SMART" id="SM00667">
    <property type="entry name" value="LisH"/>
    <property type="match status" value="1"/>
</dbReference>
<dbReference type="InterPro" id="IPR006594">
    <property type="entry name" value="LisH"/>
</dbReference>
<dbReference type="GO" id="GO:0030030">
    <property type="term" value="P:cell projection organization"/>
    <property type="evidence" value="ECO:0007669"/>
    <property type="project" value="UniProtKB-KW"/>
</dbReference>
<dbReference type="Pfam" id="PF09398">
    <property type="entry name" value="FOP_dimer"/>
    <property type="match status" value="1"/>
</dbReference>
<dbReference type="InterPro" id="IPR018993">
    <property type="entry name" value="FOP_dimerisation-dom_N"/>
</dbReference>
<evidence type="ECO:0000256" key="10">
    <source>
        <dbReference type="ARBA" id="ARBA00070736"/>
    </source>
</evidence>
<evidence type="ECO:0000259" key="13">
    <source>
        <dbReference type="Pfam" id="PF09398"/>
    </source>
</evidence>
<dbReference type="FunFam" id="1.20.960.40:FF:000002">
    <property type="entry name" value="LisH domain-containing protein FOPNL"/>
    <property type="match status" value="1"/>
</dbReference>
<sequence>MSHQTDSLKESLRAALEADGTVGRLKAELRAAVYHSLTDDAASGDRATLPQPPENMILNELVREYLAFNGLEHSLSVFQSEANTPNKPVPRTVLATELNLAGAPTAVPLLYSLLHECKLSRDL</sequence>